<evidence type="ECO:0000313" key="2">
    <source>
        <dbReference type="EMBL" id="ASL15633.1"/>
    </source>
</evidence>
<name>A0A220XVP5_MYCIT</name>
<sequence length="89" mass="10157">MPHHAVGTDENPRRQPRRSPHGHYIPEPRQPASAAEYHDTPALAICEKTEDEPGYFRCADSQLMVCVADEQFTARPVDIEAEYTPYPYM</sequence>
<dbReference type="EMBL" id="CP015267">
    <property type="protein sequence ID" value="ASL15633.1"/>
    <property type="molecule type" value="Genomic_DNA"/>
</dbReference>
<gene>
    <name evidence="2" type="ORF">MYCOZU2_03245</name>
</gene>
<evidence type="ECO:0000313" key="3">
    <source>
        <dbReference type="Proteomes" id="UP000198286"/>
    </source>
</evidence>
<dbReference type="AlphaFoldDB" id="A0A220XVP5"/>
<protein>
    <submittedName>
        <fullName evidence="2">Uncharacterized protein</fullName>
    </submittedName>
</protein>
<dbReference type="Proteomes" id="UP000198286">
    <property type="component" value="Chromosome"/>
</dbReference>
<feature type="region of interest" description="Disordered" evidence="1">
    <location>
        <begin position="1"/>
        <end position="35"/>
    </location>
</feature>
<accession>A0A220XVP5</accession>
<reference evidence="2 3" key="1">
    <citation type="journal article" date="2017" name="Lancet Infect. Dis.">
        <title>Global outbreak of severe Mycobacterium chimaera disease after cardiac surgery: a molecular epidemiological study.</title>
        <authorList>
            <person name="van Ingen J."/>
            <person name="Kohl T."/>
            <person name="Kranzer K."/>
            <person name="Hasse B."/>
            <person name="Keller P."/>
            <person name="Szafranska A."/>
            <person name="Hillemann D."/>
            <person name="Chand M."/>
            <person name="Schreiber P."/>
            <person name="Sommerstein R."/>
            <person name="Berger C."/>
            <person name="Genoni M."/>
            <person name="Ruegg C."/>
            <person name="Troillet N."/>
            <person name="Widmer A.F."/>
            <person name="Becker S.L."/>
            <person name="Herrmann M."/>
            <person name="Eckmanns T."/>
            <person name="Haller S."/>
            <person name="Hoeller C."/>
            <person name="Debast S.B."/>
            <person name="Wolfhagen M.J."/>
            <person name="Hopman J."/>
            <person name="Kluytmans J."/>
            <person name="Langelaar M."/>
            <person name="Notermans D.W."/>
            <person name="ten Oever J."/>
            <person name="van den Barselaar P."/>
            <person name="Vonk A.B.A."/>
            <person name="Vos M.C."/>
            <person name="Ahmed N."/>
            <person name="Brown T."/>
            <person name="Crook D."/>
            <person name="Lamagni T."/>
            <person name="Phin N."/>
            <person name="Smith E.G."/>
            <person name="Zambon M."/>
            <person name="Serr A."/>
            <person name="Goetting T."/>
            <person name="Ebner W."/>
            <person name="Thuermer A."/>
            <person name="Utpatel C."/>
            <person name="Sproer C."/>
            <person name="Bunk B."/>
            <person name="Nubel U."/>
            <person name="Bloemberg G."/>
            <person name="Bottger E."/>
            <person name="Niemann S."/>
            <person name="Wagner D."/>
            <person name="Sax H."/>
        </authorList>
    </citation>
    <scope>NUCLEOTIDE SEQUENCE [LARGE SCALE GENOMIC DNA]</scope>
    <source>
        <strain evidence="2 3">ZUERICH-2</strain>
    </source>
</reference>
<feature type="compositionally biased region" description="Basic and acidic residues" evidence="1">
    <location>
        <begin position="1"/>
        <end position="13"/>
    </location>
</feature>
<organism evidence="2 3">
    <name type="scientific">Mycobacterium intracellulare subsp. chimaera</name>
    <dbReference type="NCBI Taxonomy" id="222805"/>
    <lineage>
        <taxon>Bacteria</taxon>
        <taxon>Bacillati</taxon>
        <taxon>Actinomycetota</taxon>
        <taxon>Actinomycetes</taxon>
        <taxon>Mycobacteriales</taxon>
        <taxon>Mycobacteriaceae</taxon>
        <taxon>Mycobacterium</taxon>
        <taxon>Mycobacterium avium complex (MAC)</taxon>
    </lineage>
</organism>
<evidence type="ECO:0000256" key="1">
    <source>
        <dbReference type="SAM" id="MobiDB-lite"/>
    </source>
</evidence>
<proteinExistence type="predicted"/>